<keyword evidence="7" id="KW-0812">Transmembrane</keyword>
<dbReference type="RefSeq" id="WP_012109591.1">
    <property type="nucleotide sequence ID" value="NC_009714.1"/>
</dbReference>
<feature type="domain" description="Histidine kinase" evidence="8">
    <location>
        <begin position="72"/>
        <end position="273"/>
    </location>
</feature>
<keyword evidence="10" id="KW-1185">Reference proteome</keyword>
<dbReference type="PRINTS" id="PR00344">
    <property type="entry name" value="BCTRLSENSOR"/>
</dbReference>
<keyword evidence="6" id="KW-0902">Two-component regulatory system</keyword>
<evidence type="ECO:0000256" key="1">
    <source>
        <dbReference type="ARBA" id="ARBA00000085"/>
    </source>
</evidence>
<dbReference type="Pfam" id="PF02518">
    <property type="entry name" value="HATPase_c"/>
    <property type="match status" value="1"/>
</dbReference>
<evidence type="ECO:0000313" key="10">
    <source>
        <dbReference type="Proteomes" id="UP000002407"/>
    </source>
</evidence>
<dbReference type="HOGENOM" id="CLU_083555_0_0_7"/>
<evidence type="ECO:0000256" key="3">
    <source>
        <dbReference type="ARBA" id="ARBA00022553"/>
    </source>
</evidence>
<reference evidence="10" key="1">
    <citation type="submission" date="2007-07" db="EMBL/GenBank/DDBJ databases">
        <title>Complete genome sequence of Campylobacter hominis ATCC BAA-381, a commensal isolated from the human gastrointestinal tract.</title>
        <authorList>
            <person name="Fouts D.E."/>
            <person name="Mongodin E.F."/>
            <person name="Puiu D."/>
            <person name="Sebastian Y."/>
            <person name="Miller W.G."/>
            <person name="Mandrell R.E."/>
            <person name="Nelson K.E."/>
        </authorList>
    </citation>
    <scope>NUCLEOTIDE SEQUENCE [LARGE SCALE GENOMIC DNA]</scope>
    <source>
        <strain evidence="10">ATCC BAA-381 / LMG 19568 / NCTC 13146 / CH001A</strain>
    </source>
</reference>
<feature type="transmembrane region" description="Helical" evidence="7">
    <location>
        <begin position="7"/>
        <end position="27"/>
    </location>
</feature>
<keyword evidence="5 9" id="KW-0418">Kinase</keyword>
<dbReference type="InterPro" id="IPR003594">
    <property type="entry name" value="HATPase_dom"/>
</dbReference>
<dbReference type="AlphaFoldDB" id="A7I443"/>
<evidence type="ECO:0000256" key="7">
    <source>
        <dbReference type="SAM" id="Phobius"/>
    </source>
</evidence>
<evidence type="ECO:0000259" key="8">
    <source>
        <dbReference type="PROSITE" id="PS50109"/>
    </source>
</evidence>
<keyword evidence="7" id="KW-0472">Membrane</keyword>
<dbReference type="InterPro" id="IPR004358">
    <property type="entry name" value="Sig_transdc_His_kin-like_C"/>
</dbReference>
<dbReference type="EC" id="2.7.13.3" evidence="2"/>
<dbReference type="EMBL" id="CP000776">
    <property type="protein sequence ID" value="ABS51577.1"/>
    <property type="molecule type" value="Genomic_DNA"/>
</dbReference>
<dbReference type="PANTHER" id="PTHR45453:SF1">
    <property type="entry name" value="PHOSPHATE REGULON SENSOR PROTEIN PHOR"/>
    <property type="match status" value="1"/>
</dbReference>
<dbReference type="SUPFAM" id="SSF47384">
    <property type="entry name" value="Homodimeric domain of signal transducing histidine kinase"/>
    <property type="match status" value="1"/>
</dbReference>
<accession>A7I443</accession>
<dbReference type="GO" id="GO:0000155">
    <property type="term" value="F:phosphorelay sensor kinase activity"/>
    <property type="evidence" value="ECO:0007669"/>
    <property type="project" value="InterPro"/>
</dbReference>
<evidence type="ECO:0000256" key="4">
    <source>
        <dbReference type="ARBA" id="ARBA00022679"/>
    </source>
</evidence>
<dbReference type="PROSITE" id="PS50109">
    <property type="entry name" value="HIS_KIN"/>
    <property type="match status" value="1"/>
</dbReference>
<dbReference type="eggNOG" id="COG5002">
    <property type="taxonomic scope" value="Bacteria"/>
</dbReference>
<dbReference type="PROSITE" id="PS51257">
    <property type="entry name" value="PROKAR_LIPOPROTEIN"/>
    <property type="match status" value="1"/>
</dbReference>
<dbReference type="Gene3D" id="3.30.565.10">
    <property type="entry name" value="Histidine kinase-like ATPase, C-terminal domain"/>
    <property type="match status" value="1"/>
</dbReference>
<dbReference type="PANTHER" id="PTHR45453">
    <property type="entry name" value="PHOSPHATE REGULON SENSOR PROTEIN PHOR"/>
    <property type="match status" value="1"/>
</dbReference>
<evidence type="ECO:0000256" key="6">
    <source>
        <dbReference type="ARBA" id="ARBA00023012"/>
    </source>
</evidence>
<name>A7I443_CAMHC</name>
<dbReference type="InterPro" id="IPR036097">
    <property type="entry name" value="HisK_dim/P_sf"/>
</dbReference>
<dbReference type="CDD" id="cd00082">
    <property type="entry name" value="HisKA"/>
    <property type="match status" value="1"/>
</dbReference>
<proteinExistence type="predicted"/>
<dbReference type="InterPro" id="IPR003661">
    <property type="entry name" value="HisK_dim/P_dom"/>
</dbReference>
<dbReference type="Proteomes" id="UP000002407">
    <property type="component" value="Chromosome"/>
</dbReference>
<keyword evidence="7" id="KW-1133">Transmembrane helix</keyword>
<evidence type="ECO:0000256" key="5">
    <source>
        <dbReference type="ARBA" id="ARBA00022777"/>
    </source>
</evidence>
<dbReference type="SUPFAM" id="SSF55874">
    <property type="entry name" value="ATPase domain of HSP90 chaperone/DNA topoisomerase II/histidine kinase"/>
    <property type="match status" value="1"/>
</dbReference>
<gene>
    <name evidence="9" type="ordered locus">CHAB381_1774</name>
</gene>
<feature type="transmembrane region" description="Helical" evidence="7">
    <location>
        <begin position="33"/>
        <end position="52"/>
    </location>
</feature>
<evidence type="ECO:0000256" key="2">
    <source>
        <dbReference type="ARBA" id="ARBA00012438"/>
    </source>
</evidence>
<dbReference type="InterPro" id="IPR050351">
    <property type="entry name" value="BphY/WalK/GraS-like"/>
</dbReference>
<dbReference type="GO" id="GO:0005886">
    <property type="term" value="C:plasma membrane"/>
    <property type="evidence" value="ECO:0007669"/>
    <property type="project" value="TreeGrafter"/>
</dbReference>
<dbReference type="SMART" id="SM00387">
    <property type="entry name" value="HATPase_c"/>
    <property type="match status" value="1"/>
</dbReference>
<dbReference type="STRING" id="360107.CHAB381_1774"/>
<keyword evidence="4" id="KW-0808">Transferase</keyword>
<sequence length="290" mass="34013">MFKNLKLAFYGLFCIIILQACIVFQFFGFKFWLLVFEISAIFLSAFLLKFIYNKTEIIYQEREDIAKRFFNDCMHELKTPLGVAMINIEMLQIHNKYTHRIKSALKQMKLTYEDVEYFIKNRHINFKAKRMNISKFLNDRIKFSHIMANVKNIKISSRIKPGLEIFISEIELTRLIDNTINNAIKYTNENGKIEISLANDENFAKFCVKDNGIGIKDTKKIWKRYERENLSSGGFGLGLAIVKNICDKYKIKKNVISNFGAGSTFIYEIPLFKEKFLDKFENDNQLFGKA</sequence>
<protein>
    <recommendedName>
        <fullName evidence="2">histidine kinase</fullName>
        <ecNumber evidence="2">2.7.13.3</ecNumber>
    </recommendedName>
</protein>
<evidence type="ECO:0000313" key="9">
    <source>
        <dbReference type="EMBL" id="ABS51577.1"/>
    </source>
</evidence>
<comment type="catalytic activity">
    <reaction evidence="1">
        <text>ATP + protein L-histidine = ADP + protein N-phospho-L-histidine.</text>
        <dbReference type="EC" id="2.7.13.3"/>
    </reaction>
</comment>
<dbReference type="KEGG" id="cha:CHAB381_1774"/>
<dbReference type="GO" id="GO:0016036">
    <property type="term" value="P:cellular response to phosphate starvation"/>
    <property type="evidence" value="ECO:0007669"/>
    <property type="project" value="TreeGrafter"/>
</dbReference>
<keyword evidence="3" id="KW-0597">Phosphoprotein</keyword>
<dbReference type="InterPro" id="IPR036890">
    <property type="entry name" value="HATPase_C_sf"/>
</dbReference>
<organism evidence="9 10">
    <name type="scientific">Campylobacter hominis (strain ATCC BAA-381 / DSM 21671 / CCUG 45161 / LMG 19568 / NCTC 13146 / CH001A)</name>
    <dbReference type="NCBI Taxonomy" id="360107"/>
    <lineage>
        <taxon>Bacteria</taxon>
        <taxon>Pseudomonadati</taxon>
        <taxon>Campylobacterota</taxon>
        <taxon>Epsilonproteobacteria</taxon>
        <taxon>Campylobacterales</taxon>
        <taxon>Campylobacteraceae</taxon>
        <taxon>Campylobacter</taxon>
    </lineage>
</organism>
<dbReference type="GO" id="GO:0004721">
    <property type="term" value="F:phosphoprotein phosphatase activity"/>
    <property type="evidence" value="ECO:0007669"/>
    <property type="project" value="TreeGrafter"/>
</dbReference>
<dbReference type="InterPro" id="IPR005467">
    <property type="entry name" value="His_kinase_dom"/>
</dbReference>
<dbReference type="CDD" id="cd00075">
    <property type="entry name" value="HATPase"/>
    <property type="match status" value="1"/>
</dbReference>